<evidence type="ECO:0000259" key="10">
    <source>
        <dbReference type="PROSITE" id="PS50011"/>
    </source>
</evidence>
<dbReference type="PROSITE" id="PS00108">
    <property type="entry name" value="PROTEIN_KINASE_ST"/>
    <property type="match status" value="1"/>
</dbReference>
<dbReference type="GO" id="GO:0005634">
    <property type="term" value="C:nucleus"/>
    <property type="evidence" value="ECO:0007669"/>
    <property type="project" value="TreeGrafter"/>
</dbReference>
<dbReference type="PROSITE" id="PS00107">
    <property type="entry name" value="PROTEIN_KINASE_ATP"/>
    <property type="match status" value="1"/>
</dbReference>
<keyword evidence="12" id="KW-1185">Reference proteome</keyword>
<evidence type="ECO:0000256" key="5">
    <source>
        <dbReference type="ARBA" id="ARBA00022741"/>
    </source>
</evidence>
<dbReference type="Pfam" id="PF00069">
    <property type="entry name" value="Pkinase"/>
    <property type="match status" value="1"/>
</dbReference>
<gene>
    <name evidence="11" type="ORF">GcM3_188014</name>
</gene>
<evidence type="ECO:0000313" key="12">
    <source>
        <dbReference type="Proteomes" id="UP000283383"/>
    </source>
</evidence>
<dbReference type="Gene3D" id="3.30.1120.30">
    <property type="entry name" value="POLO box domain"/>
    <property type="match status" value="2"/>
</dbReference>
<dbReference type="InterPro" id="IPR017441">
    <property type="entry name" value="Protein_kinase_ATP_BS"/>
</dbReference>
<dbReference type="AlphaFoldDB" id="A0A420HIY3"/>
<comment type="caution">
    <text evidence="11">The sequence shown here is derived from an EMBL/GenBank/DDBJ whole genome shotgun (WGS) entry which is preliminary data.</text>
</comment>
<evidence type="ECO:0000256" key="6">
    <source>
        <dbReference type="ARBA" id="ARBA00022777"/>
    </source>
</evidence>
<dbReference type="GO" id="GO:0000776">
    <property type="term" value="C:kinetochore"/>
    <property type="evidence" value="ECO:0007669"/>
    <property type="project" value="TreeGrafter"/>
</dbReference>
<evidence type="ECO:0000313" key="11">
    <source>
        <dbReference type="EMBL" id="RKF57368.1"/>
    </source>
</evidence>
<dbReference type="PANTHER" id="PTHR24345">
    <property type="entry name" value="SERINE/THREONINE-PROTEIN KINASE PLK"/>
    <property type="match status" value="1"/>
</dbReference>
<dbReference type="EMBL" id="MCBQ01018888">
    <property type="protein sequence ID" value="RKF57368.1"/>
    <property type="molecule type" value="Genomic_DNA"/>
</dbReference>
<dbReference type="InterPro" id="IPR000719">
    <property type="entry name" value="Prot_kinase_dom"/>
</dbReference>
<dbReference type="SUPFAM" id="SSF82615">
    <property type="entry name" value="Polo-box domain"/>
    <property type="match status" value="2"/>
</dbReference>
<protein>
    <recommendedName>
        <fullName evidence="1">Serine/threonine-protein kinase ATG1</fullName>
    </recommendedName>
    <alternativeName>
        <fullName evidence="2">Serine/threonine-protein kinase atg1</fullName>
    </alternativeName>
</protein>
<dbReference type="Proteomes" id="UP000283383">
    <property type="component" value="Unassembled WGS sequence"/>
</dbReference>
<dbReference type="FunFam" id="3.30.200.20:FF:000042">
    <property type="entry name" value="Aurora kinase A"/>
    <property type="match status" value="1"/>
</dbReference>
<proteinExistence type="predicted"/>
<evidence type="ECO:0000256" key="2">
    <source>
        <dbReference type="ARBA" id="ARBA00019599"/>
    </source>
</evidence>
<evidence type="ECO:0000256" key="3">
    <source>
        <dbReference type="ARBA" id="ARBA00022527"/>
    </source>
</evidence>
<dbReference type="InterPro" id="IPR011009">
    <property type="entry name" value="Kinase-like_dom_sf"/>
</dbReference>
<keyword evidence="4" id="KW-0808">Transferase</keyword>
<dbReference type="GO" id="GO:0007052">
    <property type="term" value="P:mitotic spindle organization"/>
    <property type="evidence" value="ECO:0007669"/>
    <property type="project" value="TreeGrafter"/>
</dbReference>
<evidence type="ECO:0000256" key="4">
    <source>
        <dbReference type="ARBA" id="ARBA00022679"/>
    </source>
</evidence>
<dbReference type="GO" id="GO:0005737">
    <property type="term" value="C:cytoplasm"/>
    <property type="evidence" value="ECO:0007669"/>
    <property type="project" value="TreeGrafter"/>
</dbReference>
<keyword evidence="7 8" id="KW-0067">ATP-binding</keyword>
<dbReference type="Gene3D" id="1.10.510.10">
    <property type="entry name" value="Transferase(Phosphotransferase) domain 1"/>
    <property type="match status" value="1"/>
</dbReference>
<dbReference type="FunFam" id="1.10.510.10:FF:000652">
    <property type="entry name" value="Serine/threonine-protein kinase"/>
    <property type="match status" value="1"/>
</dbReference>
<feature type="compositionally biased region" description="Basic and acidic residues" evidence="9">
    <location>
        <begin position="35"/>
        <end position="51"/>
    </location>
</feature>
<dbReference type="GO" id="GO:0000922">
    <property type="term" value="C:spindle pole"/>
    <property type="evidence" value="ECO:0007669"/>
    <property type="project" value="TreeGrafter"/>
</dbReference>
<sequence length="947" mass="107914">MEALSLRDANIHIQANNNLKPVLKSTTTSTKPTNKQKDHPPPPPAEVKEPSTSENEDGIIYRTGCLLGRGAFAVCYEGQNTSTNKKYALKMVKTHMPYKKMEQKFQTELQIHSKMNHANIVKFHRAFSYQKCTYIVLELCPNGSLMDMVKKRKFITEPEVRFWTVQMAGAVKYMHGKGIIHRDLKMGNIFLDKNMNVKVGDFGLAALLMSGKDWQACRRKTLCGTPNYIAPEILSKEKGGHDHAVDIWSLGIIIFAMLTGKPPFQSNSPDEIYRRARELDYEWPSLDKSENFISEETKDLVSKLLQAPEKRPGPDKILQHPFFTCGWIPAPEDMTASLRERHMDLSYLSSYRNQMEKKTASHQNLKRLCMLCEVGPWTPPKEYTSAYREVELEEKLLLTPSVPLPDDKVYVPANDWLEQLSGENNGKKILEAIKLFTTGVRSPTPKTYAKRVPSVRPLAKSFAAQQRAKPHQPNPSSLLEQKIIDQTAPGISRIKKVRSTSRSAALEAEDRLAVDMFNQLKLVETKDDDEKKFDVLKPSLDSAFSIFEKTDIVKEVPNTKPDFVFKRLRRLKAELERALNSRSVAAEARIPKRSPVIVVKWVDYTNKYGLGYILSNGSVGSIFKAIPAFPQDPSKGLCYPTCILIRNSEKHLVNQTDPALVDYGQLVPISEHKIEFFENRGDQGYFRAEVNPENFRAVPDLNGEAHRLSAGRNEFDNRKKERVIIWRKFGNYMTQYGRDTDYPADEIPNNKTDVDSSAGNFVTFYQRWGDVGCWGFDDGHLQFNFPDHTKIILSVDGTWCDFYHLPLEAARDLSEKGILSQKALDERQHLSYPLQTMLNFTPRSSRSHPYRTSNINPVLMGIPQANDLRRKIEFIVSCLNEWITNNGIGISDLSVEGRLRWSGARQINSKVPYKQVWVCVGGQASDQRKVMWFDPRMPDVIQPDIDC</sequence>
<dbReference type="GO" id="GO:0005816">
    <property type="term" value="C:spindle pole body"/>
    <property type="evidence" value="ECO:0007669"/>
    <property type="project" value="TreeGrafter"/>
</dbReference>
<dbReference type="InterPro" id="IPR036947">
    <property type="entry name" value="POLO_box_dom_sf"/>
</dbReference>
<evidence type="ECO:0000256" key="1">
    <source>
        <dbReference type="ARBA" id="ARBA00018572"/>
    </source>
</evidence>
<keyword evidence="6 11" id="KW-0418">Kinase</keyword>
<dbReference type="SUPFAM" id="SSF56112">
    <property type="entry name" value="Protein kinase-like (PK-like)"/>
    <property type="match status" value="1"/>
</dbReference>
<reference evidence="11 12" key="1">
    <citation type="journal article" date="2018" name="BMC Genomics">
        <title>Comparative genome analyses reveal sequence features reflecting distinct modes of host-adaptation between dicot and monocot powdery mildew.</title>
        <authorList>
            <person name="Wu Y."/>
            <person name="Ma X."/>
            <person name="Pan Z."/>
            <person name="Kale S.D."/>
            <person name="Song Y."/>
            <person name="King H."/>
            <person name="Zhang Q."/>
            <person name="Presley C."/>
            <person name="Deng X."/>
            <person name="Wei C.I."/>
            <person name="Xiao S."/>
        </authorList>
    </citation>
    <scope>NUCLEOTIDE SEQUENCE [LARGE SCALE GENOMIC DNA]</scope>
    <source>
        <strain evidence="11">UMSG3</strain>
    </source>
</reference>
<dbReference type="FunFam" id="3.30.1120.30:FF:000004">
    <property type="entry name" value="Serine/threonine-protein kinase"/>
    <property type="match status" value="1"/>
</dbReference>
<evidence type="ECO:0000256" key="7">
    <source>
        <dbReference type="ARBA" id="ARBA00022840"/>
    </source>
</evidence>
<accession>A0A420HIY3</accession>
<feature type="compositionally biased region" description="Low complexity" evidence="9">
    <location>
        <begin position="19"/>
        <end position="33"/>
    </location>
</feature>
<evidence type="ECO:0000256" key="9">
    <source>
        <dbReference type="SAM" id="MobiDB-lite"/>
    </source>
</evidence>
<evidence type="ECO:0000256" key="8">
    <source>
        <dbReference type="PROSITE-ProRule" id="PRU10141"/>
    </source>
</evidence>
<name>A0A420HIY3_9PEZI</name>
<feature type="region of interest" description="Disordered" evidence="9">
    <location>
        <begin position="17"/>
        <end position="54"/>
    </location>
</feature>
<organism evidence="11 12">
    <name type="scientific">Golovinomyces cichoracearum</name>
    <dbReference type="NCBI Taxonomy" id="62708"/>
    <lineage>
        <taxon>Eukaryota</taxon>
        <taxon>Fungi</taxon>
        <taxon>Dikarya</taxon>
        <taxon>Ascomycota</taxon>
        <taxon>Pezizomycotina</taxon>
        <taxon>Leotiomycetes</taxon>
        <taxon>Erysiphales</taxon>
        <taxon>Erysiphaceae</taxon>
        <taxon>Golovinomyces</taxon>
    </lineage>
</organism>
<dbReference type="PANTHER" id="PTHR24345:SF0">
    <property type="entry name" value="CELL CYCLE SERINE_THREONINE-PROTEIN KINASE CDC5_MSD2"/>
    <property type="match status" value="1"/>
</dbReference>
<dbReference type="STRING" id="62708.A0A420HIY3"/>
<dbReference type="InterPro" id="IPR033701">
    <property type="entry name" value="POLO_box_1"/>
</dbReference>
<keyword evidence="5 8" id="KW-0547">Nucleotide-binding</keyword>
<dbReference type="GO" id="GO:0004674">
    <property type="term" value="F:protein serine/threonine kinase activity"/>
    <property type="evidence" value="ECO:0007669"/>
    <property type="project" value="UniProtKB-KW"/>
</dbReference>
<dbReference type="InterPro" id="IPR008271">
    <property type="entry name" value="Ser/Thr_kinase_AS"/>
</dbReference>
<dbReference type="SMART" id="SM00220">
    <property type="entry name" value="S_TKc"/>
    <property type="match status" value="1"/>
</dbReference>
<feature type="domain" description="Protein kinase" evidence="10">
    <location>
        <begin position="61"/>
        <end position="323"/>
    </location>
</feature>
<dbReference type="GO" id="GO:0005524">
    <property type="term" value="F:ATP binding"/>
    <property type="evidence" value="ECO:0007669"/>
    <property type="project" value="UniProtKB-UniRule"/>
</dbReference>
<dbReference type="PROSITE" id="PS50011">
    <property type="entry name" value="PROTEIN_KINASE_DOM"/>
    <property type="match status" value="1"/>
</dbReference>
<dbReference type="CDD" id="cd14099">
    <property type="entry name" value="STKc_PLK"/>
    <property type="match status" value="1"/>
</dbReference>
<feature type="binding site" evidence="8">
    <location>
        <position position="90"/>
    </location>
    <ligand>
        <name>ATP</name>
        <dbReference type="ChEBI" id="CHEBI:30616"/>
    </ligand>
</feature>
<keyword evidence="3" id="KW-0723">Serine/threonine-protein kinase</keyword>
<dbReference type="CDD" id="cd13118">
    <property type="entry name" value="POLO_box_1"/>
    <property type="match status" value="1"/>
</dbReference>